<evidence type="ECO:0000256" key="1">
    <source>
        <dbReference type="ARBA" id="ARBA00005736"/>
    </source>
</evidence>
<evidence type="ECO:0000259" key="4">
    <source>
        <dbReference type="Pfam" id="PF01814"/>
    </source>
</evidence>
<evidence type="ECO:0000259" key="5">
    <source>
        <dbReference type="Pfam" id="PF12928"/>
    </source>
</evidence>
<evidence type="ECO:0000256" key="3">
    <source>
        <dbReference type="SAM" id="MobiDB-lite"/>
    </source>
</evidence>
<keyword evidence="2" id="KW-0819">tRNA processing</keyword>
<dbReference type="EMBL" id="NAJN01000041">
    <property type="protein sequence ID" value="TKA80935.1"/>
    <property type="molecule type" value="Genomic_DNA"/>
</dbReference>
<reference evidence="6 7" key="1">
    <citation type="submission" date="2017-03" db="EMBL/GenBank/DDBJ databases">
        <title>Genomes of endolithic fungi from Antarctica.</title>
        <authorList>
            <person name="Coleine C."/>
            <person name="Masonjones S."/>
            <person name="Stajich J.E."/>
        </authorList>
    </citation>
    <scope>NUCLEOTIDE SEQUENCE [LARGE SCALE GENOMIC DNA]</scope>
    <source>
        <strain evidence="6 7">CCFEE 5187</strain>
    </source>
</reference>
<dbReference type="AlphaFoldDB" id="A0A4U0Y0C3"/>
<sequence>MASGHDEDALPSLGLASAAEDDASSDEDGTLDYAFLAKLSLSTSTSAPKIPKRGTKDFEPNSTRTQTSALASSRDAMHTALSVGRVHLPKAHVYAVYDAESCMAYVDRVKGQHFKTMGRDVGDKGGKGSRLWLLPEECLYLLERGTLDVRWPIDEADGGGVGGEGEEGEEQQHLGVPMSLQGAYAAFIGLQAEKGGALTLERYAVYAYLKRAGYTVLRASSWDGPGDVPEDRVVDEQLPARYWGLGLFAEIWKNIFAAKPEDPTERQRLGLLVTPGLYRSYADIYRLLALIPAHDPALPSSHTPTEPPFRVTYNVYKPNAVYKKSAPGPPDFRIAVINARETPVPSLDQLAALLDTTPYDPPRQGAQLYQKVRQGYRNVVLAVVDQGVVSYLRIADAGMARERLEELTVYPAMEKHLGEEGLKLTNEDRAQHQAVKEDLNILQNLSPDDPKFDPLLERLMQDLHHHIEHESNEDMPRLEKVLSKEESQAVARSFQRTKMITPTRSHPSAPNRPYFENVAALLAAPIDKVMDLMRSFPQDSKL</sequence>
<dbReference type="Pfam" id="PF12928">
    <property type="entry name" value="tRNA_int_end_N2"/>
    <property type="match status" value="1"/>
</dbReference>
<dbReference type="OrthoDB" id="408683at2759"/>
<feature type="domain" description="Hemerythrin-like" evidence="4">
    <location>
        <begin position="400"/>
        <end position="478"/>
    </location>
</feature>
<organism evidence="6 7">
    <name type="scientific">Cryomyces minteri</name>
    <dbReference type="NCBI Taxonomy" id="331657"/>
    <lineage>
        <taxon>Eukaryota</taxon>
        <taxon>Fungi</taxon>
        <taxon>Dikarya</taxon>
        <taxon>Ascomycota</taxon>
        <taxon>Pezizomycotina</taxon>
        <taxon>Dothideomycetes</taxon>
        <taxon>Dothideomycetes incertae sedis</taxon>
        <taxon>Cryomyces</taxon>
    </lineage>
</organism>
<dbReference type="PANTHER" id="PTHR21027:SF1">
    <property type="entry name" value="TRNA-SPLICING ENDONUCLEASE SUBUNIT SEN54"/>
    <property type="match status" value="1"/>
</dbReference>
<feature type="domain" description="tRNA-splicing endonuclease subunit Sen54 N-terminal" evidence="5">
    <location>
        <begin position="78"/>
        <end position="151"/>
    </location>
</feature>
<dbReference type="PANTHER" id="PTHR21027">
    <property type="entry name" value="TRNA-SPLICING ENDONUCLEASE SUBUNIT SEN54"/>
    <property type="match status" value="1"/>
</dbReference>
<dbReference type="InterPro" id="IPR012312">
    <property type="entry name" value="Hemerythrin-like"/>
</dbReference>
<gene>
    <name evidence="6" type="ORF">B0A49_00948</name>
</gene>
<dbReference type="InterPro" id="IPR024336">
    <property type="entry name" value="tRNA_splic_suSen54_N"/>
</dbReference>
<feature type="region of interest" description="Disordered" evidence="3">
    <location>
        <begin position="45"/>
        <end position="69"/>
    </location>
</feature>
<protein>
    <submittedName>
        <fullName evidence="6">Uncharacterized protein</fullName>
    </submittedName>
</protein>
<accession>A0A4U0Y0C3</accession>
<feature type="region of interest" description="Disordered" evidence="3">
    <location>
        <begin position="1"/>
        <end position="27"/>
    </location>
</feature>
<feature type="compositionally biased region" description="Polar residues" evidence="3">
    <location>
        <begin position="60"/>
        <end position="69"/>
    </location>
</feature>
<dbReference type="Gene3D" id="1.20.120.520">
    <property type="entry name" value="nmb1532 protein domain like"/>
    <property type="match status" value="1"/>
</dbReference>
<name>A0A4U0Y0C3_9PEZI</name>
<dbReference type="Proteomes" id="UP000308768">
    <property type="component" value="Unassembled WGS sequence"/>
</dbReference>
<dbReference type="GO" id="GO:0000214">
    <property type="term" value="C:tRNA-intron endonuclease complex"/>
    <property type="evidence" value="ECO:0007669"/>
    <property type="project" value="TreeGrafter"/>
</dbReference>
<dbReference type="Pfam" id="PF01814">
    <property type="entry name" value="Hemerythrin"/>
    <property type="match status" value="1"/>
</dbReference>
<evidence type="ECO:0000256" key="2">
    <source>
        <dbReference type="ARBA" id="ARBA00022694"/>
    </source>
</evidence>
<dbReference type="InterPro" id="IPR024337">
    <property type="entry name" value="tRNA_splic_suSen54"/>
</dbReference>
<comment type="similarity">
    <text evidence="1">Belongs to the SEN54 family.</text>
</comment>
<dbReference type="STRING" id="331657.A0A4U0Y0C3"/>
<comment type="caution">
    <text evidence="6">The sequence shown here is derived from an EMBL/GenBank/DDBJ whole genome shotgun (WGS) entry which is preliminary data.</text>
</comment>
<dbReference type="GO" id="GO:0000379">
    <property type="term" value="P:tRNA-type intron splice site recognition and cleavage"/>
    <property type="evidence" value="ECO:0007669"/>
    <property type="project" value="TreeGrafter"/>
</dbReference>
<keyword evidence="7" id="KW-1185">Reference proteome</keyword>
<evidence type="ECO:0000313" key="7">
    <source>
        <dbReference type="Proteomes" id="UP000308768"/>
    </source>
</evidence>
<evidence type="ECO:0000313" key="6">
    <source>
        <dbReference type="EMBL" id="TKA80935.1"/>
    </source>
</evidence>
<proteinExistence type="inferred from homology"/>